<feature type="domain" description="NAD(P)-binding" evidence="1">
    <location>
        <begin position="7"/>
        <end position="194"/>
    </location>
</feature>
<dbReference type="InterPro" id="IPR016040">
    <property type="entry name" value="NAD(P)-bd_dom"/>
</dbReference>
<dbReference type="Proteomes" id="UP000052258">
    <property type="component" value="Unassembled WGS sequence"/>
</dbReference>
<dbReference type="PANTHER" id="PTHR43355:SF2">
    <property type="entry name" value="FLAVIN REDUCTASE (NADPH)"/>
    <property type="match status" value="1"/>
</dbReference>
<keyword evidence="3" id="KW-1185">Reference proteome</keyword>
<protein>
    <submittedName>
        <fullName evidence="2">NADH-dependent reductase</fullName>
    </submittedName>
</protein>
<dbReference type="AlphaFoldDB" id="A0A0J8GEV0"/>
<name>A0A0J8GEV0_9LIST</name>
<dbReference type="InterPro" id="IPR036291">
    <property type="entry name" value="NAD(P)-bd_dom_sf"/>
</dbReference>
<dbReference type="EMBL" id="AZHO01000004">
    <property type="protein sequence ID" value="KMT61217.1"/>
    <property type="molecule type" value="Genomic_DNA"/>
</dbReference>
<proteinExistence type="predicted"/>
<dbReference type="Pfam" id="PF13460">
    <property type="entry name" value="NAD_binding_10"/>
    <property type="match status" value="1"/>
</dbReference>
<dbReference type="CDD" id="cd05244">
    <property type="entry name" value="BVR-B_like_SDR_a"/>
    <property type="match status" value="1"/>
</dbReference>
<comment type="caution">
    <text evidence="2">The sequence shown here is derived from an EMBL/GenBank/DDBJ whole genome shotgun (WGS) entry which is preliminary data.</text>
</comment>
<evidence type="ECO:0000313" key="3">
    <source>
        <dbReference type="Proteomes" id="UP000052258"/>
    </source>
</evidence>
<dbReference type="PATRIC" id="fig|1430899.3.peg.287"/>
<sequence>MKIAIIGANGKAGNQILEEAYERGHDVTAIVRQKDKITNPNVRILEKDLFDLTAEDLVNQDVVVDAFNAQMNHEELHQTSLKHLRAILKRKKVRLLIVGGAGSLYVDKDETLRLMDTEDFPAPFLATARNMGEAFDELQTDKDVNWTYMSPSAFFNPDGEKTGNYILGENQLLVDEKGQSEVSYANFAVAMLDEVEKENYKQARFTVRNK</sequence>
<organism evidence="2 3">
    <name type="scientific">Listeria fleischmannii 1991</name>
    <dbReference type="NCBI Taxonomy" id="1430899"/>
    <lineage>
        <taxon>Bacteria</taxon>
        <taxon>Bacillati</taxon>
        <taxon>Bacillota</taxon>
        <taxon>Bacilli</taxon>
        <taxon>Bacillales</taxon>
        <taxon>Listeriaceae</taxon>
        <taxon>Listeria</taxon>
    </lineage>
</organism>
<dbReference type="PANTHER" id="PTHR43355">
    <property type="entry name" value="FLAVIN REDUCTASE (NADPH)"/>
    <property type="match status" value="1"/>
</dbReference>
<dbReference type="InterPro" id="IPR051606">
    <property type="entry name" value="Polyketide_Oxido-like"/>
</dbReference>
<dbReference type="GO" id="GO:0016646">
    <property type="term" value="F:oxidoreductase activity, acting on the CH-NH group of donors, NAD or NADP as acceptor"/>
    <property type="evidence" value="ECO:0007669"/>
    <property type="project" value="TreeGrafter"/>
</dbReference>
<accession>A0A0J8GEV0</accession>
<dbReference type="SUPFAM" id="SSF51735">
    <property type="entry name" value="NAD(P)-binding Rossmann-fold domains"/>
    <property type="match status" value="1"/>
</dbReference>
<dbReference type="OrthoDB" id="9785372at2"/>
<evidence type="ECO:0000313" key="2">
    <source>
        <dbReference type="EMBL" id="KMT61217.1"/>
    </source>
</evidence>
<dbReference type="Gene3D" id="3.40.50.720">
    <property type="entry name" value="NAD(P)-binding Rossmann-like Domain"/>
    <property type="match status" value="1"/>
</dbReference>
<evidence type="ECO:0000259" key="1">
    <source>
        <dbReference type="Pfam" id="PF13460"/>
    </source>
</evidence>
<gene>
    <name evidence="2" type="ORF">X560_0284</name>
</gene>
<reference evidence="2 3" key="1">
    <citation type="journal article" date="2015" name="Genome Biol. Evol.">
        <title>Comparative Genomics of Listeria Sensu Lato: Genus-Wide Differences in Evolutionary Dynamics and the Progressive Gain of Complex, Potentially Pathogenicity-Related Traits through Lateral Gene Transfer.</title>
        <authorList>
            <person name="Chiara M."/>
            <person name="Caruso M."/>
            <person name="D'Erchia A.M."/>
            <person name="Manzari C."/>
            <person name="Fraccalvieri R."/>
            <person name="Goffredo E."/>
            <person name="Latorre L."/>
            <person name="Miccolupo A."/>
            <person name="Padalino I."/>
            <person name="Santagada G."/>
            <person name="Chiocco D."/>
            <person name="Pesole G."/>
            <person name="Horner D.S."/>
            <person name="Parisi A."/>
        </authorList>
    </citation>
    <scope>NUCLEOTIDE SEQUENCE [LARGE SCALE GENOMIC DNA]</scope>
    <source>
        <strain evidence="2 3">1991</strain>
    </source>
</reference>
<dbReference type="RefSeq" id="WP_007472706.1">
    <property type="nucleotide sequence ID" value="NZ_KQ130610.1"/>
</dbReference>